<reference evidence="2 3" key="1">
    <citation type="submission" date="2021-06" db="EMBL/GenBank/DDBJ databases">
        <authorList>
            <person name="Palmer J.M."/>
        </authorList>
    </citation>
    <scope>NUCLEOTIDE SEQUENCE [LARGE SCALE GENOMIC DNA]</scope>
    <source>
        <strain evidence="2 3">AS_MEX2019</strain>
        <tissue evidence="2">Muscle</tissue>
    </source>
</reference>
<feature type="compositionally biased region" description="Polar residues" evidence="1">
    <location>
        <begin position="36"/>
        <end position="61"/>
    </location>
</feature>
<protein>
    <submittedName>
        <fullName evidence="2">Uncharacterized protein</fullName>
    </submittedName>
</protein>
<sequence length="70" mass="7595">MLHSMVEDANKVGMEKPSGPRQIIKKKLGRGGAGANLQQSMGKRQGPPWTSCQSISGQHTNNHAHTHSYT</sequence>
<feature type="region of interest" description="Disordered" evidence="1">
    <location>
        <begin position="1"/>
        <end position="70"/>
    </location>
</feature>
<comment type="caution">
    <text evidence="2">The sequence shown here is derived from an EMBL/GenBank/DDBJ whole genome shotgun (WGS) entry which is preliminary data.</text>
</comment>
<evidence type="ECO:0000313" key="2">
    <source>
        <dbReference type="EMBL" id="MEQ2283569.1"/>
    </source>
</evidence>
<organism evidence="2 3">
    <name type="scientific">Ameca splendens</name>
    <dbReference type="NCBI Taxonomy" id="208324"/>
    <lineage>
        <taxon>Eukaryota</taxon>
        <taxon>Metazoa</taxon>
        <taxon>Chordata</taxon>
        <taxon>Craniata</taxon>
        <taxon>Vertebrata</taxon>
        <taxon>Euteleostomi</taxon>
        <taxon>Actinopterygii</taxon>
        <taxon>Neopterygii</taxon>
        <taxon>Teleostei</taxon>
        <taxon>Neoteleostei</taxon>
        <taxon>Acanthomorphata</taxon>
        <taxon>Ovalentaria</taxon>
        <taxon>Atherinomorphae</taxon>
        <taxon>Cyprinodontiformes</taxon>
        <taxon>Goodeidae</taxon>
        <taxon>Ameca</taxon>
    </lineage>
</organism>
<dbReference type="EMBL" id="JAHRIP010010217">
    <property type="protein sequence ID" value="MEQ2283569.1"/>
    <property type="molecule type" value="Genomic_DNA"/>
</dbReference>
<evidence type="ECO:0000256" key="1">
    <source>
        <dbReference type="SAM" id="MobiDB-lite"/>
    </source>
</evidence>
<keyword evidence="3" id="KW-1185">Reference proteome</keyword>
<evidence type="ECO:0000313" key="3">
    <source>
        <dbReference type="Proteomes" id="UP001469553"/>
    </source>
</evidence>
<dbReference type="Proteomes" id="UP001469553">
    <property type="component" value="Unassembled WGS sequence"/>
</dbReference>
<feature type="compositionally biased region" description="Basic and acidic residues" evidence="1">
    <location>
        <begin position="1"/>
        <end position="14"/>
    </location>
</feature>
<proteinExistence type="predicted"/>
<gene>
    <name evidence="2" type="ORF">AMECASPLE_012763</name>
</gene>
<accession>A0ABV0XQ21</accession>
<name>A0ABV0XQ21_9TELE</name>